<dbReference type="RefSeq" id="WP_066515527.1">
    <property type="nucleotide sequence ID" value="NZ_LNCU01000125.1"/>
</dbReference>
<dbReference type="AlphaFoldDB" id="A0A109JAI2"/>
<proteinExistence type="predicted"/>
<dbReference type="Proteomes" id="UP000057737">
    <property type="component" value="Unassembled WGS sequence"/>
</dbReference>
<sequence>MRAVVGHQFGGIDDLRLEDVPPPPLAPGTIRITVHAAGVSFANLLFIAGKHQNRPSLPFIPGTEVAGIVTEIAPDVATSLRIGDRVCAGLPSGGFATEAIVDADNVFAIPDSLSFAGATLFPTIYATAYAGLTWRANLKAGETLLVHGAAGASGLAAVEIGRALGARVIATAGGDHKLDAARRFGADHAIDYKRQDFREAVLEITNGRGADVVFDPVGGDVFDNSLRCIAPLGRILPIGFASGRIPQVPANIVLVKNLTVIGFYWGFYMAWGKSRADAALRGQVRTLFAELFALYEARKIRAPVDQTLPLAQFAEALRRVEQRQVIGKTALAPGDPA</sequence>
<dbReference type="InterPro" id="IPR036291">
    <property type="entry name" value="NAD(P)-bd_dom_sf"/>
</dbReference>
<dbReference type="SMART" id="SM00829">
    <property type="entry name" value="PKS_ER"/>
    <property type="match status" value="1"/>
</dbReference>
<dbReference type="SUPFAM" id="SSF50129">
    <property type="entry name" value="GroES-like"/>
    <property type="match status" value="1"/>
</dbReference>
<feature type="domain" description="Enoyl reductase (ER)" evidence="1">
    <location>
        <begin position="10"/>
        <end position="331"/>
    </location>
</feature>
<dbReference type="Gene3D" id="3.40.50.720">
    <property type="entry name" value="NAD(P)-binding Rossmann-like Domain"/>
    <property type="match status" value="1"/>
</dbReference>
<dbReference type="InterPro" id="IPR013149">
    <property type="entry name" value="ADH-like_C"/>
</dbReference>
<dbReference type="InterPro" id="IPR051397">
    <property type="entry name" value="Zn-ADH-like_protein"/>
</dbReference>
<reference evidence="2 3" key="1">
    <citation type="submission" date="2015-11" db="EMBL/GenBank/DDBJ databases">
        <title>Draft Genome Sequence of the Strain BR 10303 (Bradyrhizobium sp.) isolated from nodules of Centrolobium paraense.</title>
        <authorList>
            <person name="Zelli J.E."/>
            <person name="Simoes-Araujo J.L."/>
            <person name="Barauna A.C."/>
            <person name="Silva K."/>
        </authorList>
    </citation>
    <scope>NUCLEOTIDE SEQUENCE [LARGE SCALE GENOMIC DNA]</scope>
    <source>
        <strain evidence="2 3">BR 10303</strain>
    </source>
</reference>
<dbReference type="PANTHER" id="PTHR43677">
    <property type="entry name" value="SHORT-CHAIN DEHYDROGENASE/REDUCTASE"/>
    <property type="match status" value="1"/>
</dbReference>
<dbReference type="SUPFAM" id="SSF51735">
    <property type="entry name" value="NAD(P)-binding Rossmann-fold domains"/>
    <property type="match status" value="1"/>
</dbReference>
<dbReference type="EMBL" id="LNCU01000125">
    <property type="protein sequence ID" value="KWV45360.1"/>
    <property type="molecule type" value="Genomic_DNA"/>
</dbReference>
<dbReference type="Pfam" id="PF08240">
    <property type="entry name" value="ADH_N"/>
    <property type="match status" value="1"/>
</dbReference>
<name>A0A109JAI2_9BRAD</name>
<organism evidence="2 3">
    <name type="scientific">Bradyrhizobium macuxiense</name>
    <dbReference type="NCBI Taxonomy" id="1755647"/>
    <lineage>
        <taxon>Bacteria</taxon>
        <taxon>Pseudomonadati</taxon>
        <taxon>Pseudomonadota</taxon>
        <taxon>Alphaproteobacteria</taxon>
        <taxon>Hyphomicrobiales</taxon>
        <taxon>Nitrobacteraceae</taxon>
        <taxon>Bradyrhizobium</taxon>
    </lineage>
</organism>
<dbReference type="Gene3D" id="3.90.180.10">
    <property type="entry name" value="Medium-chain alcohol dehydrogenases, catalytic domain"/>
    <property type="match status" value="1"/>
</dbReference>
<dbReference type="InterPro" id="IPR013154">
    <property type="entry name" value="ADH-like_N"/>
</dbReference>
<dbReference type="InterPro" id="IPR020843">
    <property type="entry name" value="ER"/>
</dbReference>
<dbReference type="OrthoDB" id="4190732at2"/>
<evidence type="ECO:0000259" key="1">
    <source>
        <dbReference type="SMART" id="SM00829"/>
    </source>
</evidence>
<evidence type="ECO:0000313" key="2">
    <source>
        <dbReference type="EMBL" id="KWV45360.1"/>
    </source>
</evidence>
<gene>
    <name evidence="2" type="ORF">AS156_23885</name>
</gene>
<protein>
    <recommendedName>
        <fullName evidence="1">Enoyl reductase (ER) domain-containing protein</fullName>
    </recommendedName>
</protein>
<dbReference type="GO" id="GO:0016491">
    <property type="term" value="F:oxidoreductase activity"/>
    <property type="evidence" value="ECO:0007669"/>
    <property type="project" value="InterPro"/>
</dbReference>
<dbReference type="InterPro" id="IPR011032">
    <property type="entry name" value="GroES-like_sf"/>
</dbReference>
<comment type="caution">
    <text evidence="2">The sequence shown here is derived from an EMBL/GenBank/DDBJ whole genome shotgun (WGS) entry which is preliminary data.</text>
</comment>
<accession>A0A109JAI2</accession>
<dbReference type="CDD" id="cd08241">
    <property type="entry name" value="QOR1"/>
    <property type="match status" value="1"/>
</dbReference>
<keyword evidence="3" id="KW-1185">Reference proteome</keyword>
<evidence type="ECO:0000313" key="3">
    <source>
        <dbReference type="Proteomes" id="UP000057737"/>
    </source>
</evidence>
<dbReference type="Pfam" id="PF00107">
    <property type="entry name" value="ADH_zinc_N"/>
    <property type="match status" value="1"/>
</dbReference>
<dbReference type="PANTHER" id="PTHR43677:SF4">
    <property type="entry name" value="QUINONE OXIDOREDUCTASE-LIKE PROTEIN 2"/>
    <property type="match status" value="1"/>
</dbReference>